<keyword evidence="4" id="KW-1185">Reference proteome</keyword>
<dbReference type="Gene3D" id="3.40.630.10">
    <property type="entry name" value="Zn peptidases"/>
    <property type="match status" value="1"/>
</dbReference>
<feature type="signal peptide" evidence="1">
    <location>
        <begin position="1"/>
        <end position="25"/>
    </location>
</feature>
<organism evidence="3 4">
    <name type="scientific">Caulobacter rhizosphaerae</name>
    <dbReference type="NCBI Taxonomy" id="2010972"/>
    <lineage>
        <taxon>Bacteria</taxon>
        <taxon>Pseudomonadati</taxon>
        <taxon>Pseudomonadota</taxon>
        <taxon>Alphaproteobacteria</taxon>
        <taxon>Caulobacterales</taxon>
        <taxon>Caulobacteraceae</taxon>
        <taxon>Caulobacter</taxon>
    </lineage>
</organism>
<sequence length="313" mass="33299">MILRAFRHVVAVSAVLIALTGPAHAAPKPGAHALDDVRILSADNMEGRGVGTPGGAKARAYIVKRFGEIGLRPQGQAFERPFTFKPRFGREVAGVNLVARIEGTSSSDKVLVVSAHYDHLGVRKGQVYNGADDNASGIAGLLAVAEAFRARPPRHTVLIVAFDAEESGLRGAKAFVADPPVPLASMGLNVNFDMISKNAKGELYVSGAGPQPYLKPVLEGVAKAAPVKLRLGHDTDAQGKENNWTAQSDQGAFAEKGVPWVYFGVEDHPEYHQPTDDFATVPQDFFKRSVATVVTATRALDDDLDGISRAAGR</sequence>
<dbReference type="EMBL" id="JAVDRL010000009">
    <property type="protein sequence ID" value="MDR6532617.1"/>
    <property type="molecule type" value="Genomic_DNA"/>
</dbReference>
<dbReference type="PANTHER" id="PTHR12147">
    <property type="entry name" value="METALLOPEPTIDASE M28 FAMILY MEMBER"/>
    <property type="match status" value="1"/>
</dbReference>
<dbReference type="RefSeq" id="WP_310033219.1">
    <property type="nucleotide sequence ID" value="NZ_JAVDRL010000009.1"/>
</dbReference>
<dbReference type="SUPFAM" id="SSF53187">
    <property type="entry name" value="Zn-dependent exopeptidases"/>
    <property type="match status" value="1"/>
</dbReference>
<evidence type="ECO:0000313" key="4">
    <source>
        <dbReference type="Proteomes" id="UP001262754"/>
    </source>
</evidence>
<evidence type="ECO:0000259" key="2">
    <source>
        <dbReference type="Pfam" id="PF04389"/>
    </source>
</evidence>
<reference evidence="3 4" key="1">
    <citation type="submission" date="2023-07" db="EMBL/GenBank/DDBJ databases">
        <title>Sorghum-associated microbial communities from plants grown in Nebraska, USA.</title>
        <authorList>
            <person name="Schachtman D."/>
        </authorList>
    </citation>
    <scope>NUCLEOTIDE SEQUENCE [LARGE SCALE GENOMIC DNA]</scope>
    <source>
        <strain evidence="3 4">DS2154</strain>
    </source>
</reference>
<gene>
    <name evidence="3" type="ORF">J2800_003375</name>
</gene>
<protein>
    <submittedName>
        <fullName evidence="3">Zn-dependent M28 family amino/carboxypeptidase</fullName>
    </submittedName>
</protein>
<dbReference type="Pfam" id="PF04389">
    <property type="entry name" value="Peptidase_M28"/>
    <property type="match status" value="1"/>
</dbReference>
<name>A0ABU1N2G3_9CAUL</name>
<evidence type="ECO:0000313" key="3">
    <source>
        <dbReference type="EMBL" id="MDR6532617.1"/>
    </source>
</evidence>
<feature type="chain" id="PRO_5045528301" evidence="1">
    <location>
        <begin position="26"/>
        <end position="313"/>
    </location>
</feature>
<comment type="caution">
    <text evidence="3">The sequence shown here is derived from an EMBL/GenBank/DDBJ whole genome shotgun (WGS) entry which is preliminary data.</text>
</comment>
<keyword evidence="1" id="KW-0732">Signal</keyword>
<dbReference type="InterPro" id="IPR045175">
    <property type="entry name" value="M28_fam"/>
</dbReference>
<evidence type="ECO:0000256" key="1">
    <source>
        <dbReference type="SAM" id="SignalP"/>
    </source>
</evidence>
<proteinExistence type="predicted"/>
<dbReference type="PANTHER" id="PTHR12147:SF26">
    <property type="entry name" value="PEPTIDASE M28 DOMAIN-CONTAINING PROTEIN"/>
    <property type="match status" value="1"/>
</dbReference>
<accession>A0ABU1N2G3</accession>
<dbReference type="InterPro" id="IPR007484">
    <property type="entry name" value="Peptidase_M28"/>
</dbReference>
<dbReference type="Proteomes" id="UP001262754">
    <property type="component" value="Unassembled WGS sequence"/>
</dbReference>
<feature type="domain" description="Peptidase M28" evidence="2">
    <location>
        <begin position="96"/>
        <end position="294"/>
    </location>
</feature>